<evidence type="ECO:0000313" key="1">
    <source>
        <dbReference type="EMBL" id="OGD62135.1"/>
    </source>
</evidence>
<accession>A0A1F5E442</accession>
<dbReference type="Proteomes" id="UP000178583">
    <property type="component" value="Unassembled WGS sequence"/>
</dbReference>
<dbReference type="EMBL" id="MEZY01000053">
    <property type="protein sequence ID" value="OGD62135.1"/>
    <property type="molecule type" value="Genomic_DNA"/>
</dbReference>
<sequence>MRAAKKADQKSVTTKPLTIALANQNIRALITRVKRPRVKMLIGKVKMIIIGRMIAFIKPNTIDVIKADQNDSKLTPGVRSETKINTKVFKIQRSKTYNIITPNYSNF</sequence>
<dbReference type="AlphaFoldDB" id="A0A1F5E442"/>
<proteinExistence type="predicted"/>
<evidence type="ECO:0000313" key="2">
    <source>
        <dbReference type="Proteomes" id="UP000178583"/>
    </source>
</evidence>
<gene>
    <name evidence="1" type="ORF">A2215_03840</name>
</gene>
<comment type="caution">
    <text evidence="1">The sequence shown here is derived from an EMBL/GenBank/DDBJ whole genome shotgun (WGS) entry which is preliminary data.</text>
</comment>
<reference evidence="1 2" key="1">
    <citation type="journal article" date="2016" name="Nat. Commun.">
        <title>Thousands of microbial genomes shed light on interconnected biogeochemical processes in an aquifer system.</title>
        <authorList>
            <person name="Anantharaman K."/>
            <person name="Brown C.T."/>
            <person name="Hug L.A."/>
            <person name="Sharon I."/>
            <person name="Castelle C.J."/>
            <person name="Probst A.J."/>
            <person name="Thomas B.C."/>
            <person name="Singh A."/>
            <person name="Wilkins M.J."/>
            <person name="Karaoz U."/>
            <person name="Brodie E.L."/>
            <person name="Williams K.H."/>
            <person name="Hubbard S.S."/>
            <person name="Banfield J.F."/>
        </authorList>
    </citation>
    <scope>NUCLEOTIDE SEQUENCE [LARGE SCALE GENOMIC DNA]</scope>
</reference>
<protein>
    <submittedName>
        <fullName evidence="1">Uncharacterized protein</fullName>
    </submittedName>
</protein>
<organism evidence="1 2">
    <name type="scientific">Candidatus Berkelbacteria bacterium RIFOXYA2_FULL_43_10</name>
    <dbReference type="NCBI Taxonomy" id="1797472"/>
    <lineage>
        <taxon>Bacteria</taxon>
        <taxon>Candidatus Berkelbacteria</taxon>
    </lineage>
</organism>
<name>A0A1F5E442_9BACT</name>